<accession>A0A5B9Q6H0</accession>
<organism evidence="13 14">
    <name type="scientific">Bythopirellula goksoeyrii</name>
    <dbReference type="NCBI Taxonomy" id="1400387"/>
    <lineage>
        <taxon>Bacteria</taxon>
        <taxon>Pseudomonadati</taxon>
        <taxon>Planctomycetota</taxon>
        <taxon>Planctomycetia</taxon>
        <taxon>Pirellulales</taxon>
        <taxon>Lacipirellulaceae</taxon>
        <taxon>Bythopirellula</taxon>
    </lineage>
</organism>
<evidence type="ECO:0000256" key="8">
    <source>
        <dbReference type="ARBA" id="ARBA00023172"/>
    </source>
</evidence>
<evidence type="ECO:0000256" key="1">
    <source>
        <dbReference type="ARBA" id="ARBA00004496"/>
    </source>
</evidence>
<comment type="subunit">
    <text evidence="10">Forms a cyclic heterotetrameric complex composed of two molecules of XerC and two molecules of XerD.</text>
</comment>
<feature type="active site" evidence="10">
    <location>
        <position position="210"/>
    </location>
</feature>
<dbReference type="GO" id="GO:0006313">
    <property type="term" value="P:DNA transposition"/>
    <property type="evidence" value="ECO:0007669"/>
    <property type="project" value="UniProtKB-UniRule"/>
</dbReference>
<evidence type="ECO:0000256" key="10">
    <source>
        <dbReference type="HAMAP-Rule" id="MF_01808"/>
    </source>
</evidence>
<feature type="active site" evidence="10">
    <location>
        <position position="186"/>
    </location>
</feature>
<dbReference type="PANTHER" id="PTHR30349:SF81">
    <property type="entry name" value="TYROSINE RECOMBINASE XERC"/>
    <property type="match status" value="1"/>
</dbReference>
<dbReference type="HAMAP" id="MF_01808">
    <property type="entry name" value="Recomb_XerC_XerD"/>
    <property type="match status" value="1"/>
</dbReference>
<dbReference type="OrthoDB" id="9801717at2"/>
<dbReference type="NCBIfam" id="TIGR02225">
    <property type="entry name" value="recomb_XerD"/>
    <property type="match status" value="1"/>
</dbReference>
<dbReference type="AlphaFoldDB" id="A0A5B9Q6H0"/>
<dbReference type="Gene3D" id="1.10.443.10">
    <property type="entry name" value="Intergrase catalytic core"/>
    <property type="match status" value="1"/>
</dbReference>
<feature type="active site" evidence="10">
    <location>
        <position position="283"/>
    </location>
</feature>
<keyword evidence="14" id="KW-1185">Reference proteome</keyword>
<keyword evidence="4 10" id="KW-0132">Cell division</keyword>
<dbReference type="PROSITE" id="PS51898">
    <property type="entry name" value="TYR_RECOMBINASE"/>
    <property type="match status" value="1"/>
</dbReference>
<dbReference type="RefSeq" id="WP_148071822.1">
    <property type="nucleotide sequence ID" value="NZ_CP042913.1"/>
</dbReference>
<proteinExistence type="inferred from homology"/>
<dbReference type="InterPro" id="IPR010998">
    <property type="entry name" value="Integrase_recombinase_N"/>
</dbReference>
<evidence type="ECO:0000313" key="14">
    <source>
        <dbReference type="Proteomes" id="UP000323917"/>
    </source>
</evidence>
<dbReference type="Proteomes" id="UP000323917">
    <property type="component" value="Chromosome"/>
</dbReference>
<dbReference type="EMBL" id="CP042913">
    <property type="protein sequence ID" value="QEG33012.1"/>
    <property type="molecule type" value="Genomic_DNA"/>
</dbReference>
<dbReference type="SUPFAM" id="SSF56349">
    <property type="entry name" value="DNA breaking-rejoining enzymes"/>
    <property type="match status" value="1"/>
</dbReference>
<dbReference type="InterPro" id="IPR044068">
    <property type="entry name" value="CB"/>
</dbReference>
<dbReference type="GO" id="GO:0009037">
    <property type="term" value="F:tyrosine-based site-specific recombinase activity"/>
    <property type="evidence" value="ECO:0007669"/>
    <property type="project" value="UniProtKB-UniRule"/>
</dbReference>
<evidence type="ECO:0000256" key="9">
    <source>
        <dbReference type="ARBA" id="ARBA00023306"/>
    </source>
</evidence>
<keyword evidence="3 10" id="KW-0963">Cytoplasm</keyword>
<evidence type="ECO:0000256" key="5">
    <source>
        <dbReference type="ARBA" id="ARBA00022829"/>
    </source>
</evidence>
<feature type="domain" description="Tyr recombinase" evidence="11">
    <location>
        <begin position="146"/>
        <end position="331"/>
    </location>
</feature>
<dbReference type="InterPro" id="IPR011932">
    <property type="entry name" value="Recomb_XerD"/>
</dbReference>
<comment type="function">
    <text evidence="10">Site-specific tyrosine recombinase, which acts by catalyzing the cutting and rejoining of the recombining DNA molecules. The XerC-XerD complex is essential to convert dimers of the bacterial chromosome into monomers to permit their segregation at cell division. It also contributes to the segregational stability of plasmids.</text>
</comment>
<name>A0A5B9Q6H0_9BACT</name>
<evidence type="ECO:0000256" key="2">
    <source>
        <dbReference type="ARBA" id="ARBA00010450"/>
    </source>
</evidence>
<dbReference type="InterPro" id="IPR011010">
    <property type="entry name" value="DNA_brk_join_enz"/>
</dbReference>
<keyword evidence="6 10" id="KW-0229">DNA integration</keyword>
<comment type="subcellular location">
    <subcellularLocation>
        <location evidence="1 10">Cytoplasm</location>
    </subcellularLocation>
</comment>
<comment type="similarity">
    <text evidence="10">Belongs to the 'phage' integrase family. XerC subfamily.</text>
</comment>
<dbReference type="InterPro" id="IPR004107">
    <property type="entry name" value="Integrase_SAM-like_N"/>
</dbReference>
<evidence type="ECO:0000256" key="6">
    <source>
        <dbReference type="ARBA" id="ARBA00022908"/>
    </source>
</evidence>
<dbReference type="PANTHER" id="PTHR30349">
    <property type="entry name" value="PHAGE INTEGRASE-RELATED"/>
    <property type="match status" value="1"/>
</dbReference>
<dbReference type="Pfam" id="PF02899">
    <property type="entry name" value="Phage_int_SAM_1"/>
    <property type="match status" value="1"/>
</dbReference>
<dbReference type="Gene3D" id="1.10.150.130">
    <property type="match status" value="1"/>
</dbReference>
<dbReference type="Pfam" id="PF00589">
    <property type="entry name" value="Phage_integrase"/>
    <property type="match status" value="1"/>
</dbReference>
<feature type="domain" description="Core-binding (CB)" evidence="12">
    <location>
        <begin position="42"/>
        <end position="125"/>
    </location>
</feature>
<dbReference type="InterPro" id="IPR002104">
    <property type="entry name" value="Integrase_catalytic"/>
</dbReference>
<dbReference type="GO" id="GO:0007059">
    <property type="term" value="P:chromosome segregation"/>
    <property type="evidence" value="ECO:0007669"/>
    <property type="project" value="UniProtKB-UniRule"/>
</dbReference>
<evidence type="ECO:0000259" key="12">
    <source>
        <dbReference type="PROSITE" id="PS51900"/>
    </source>
</evidence>
<evidence type="ECO:0000256" key="7">
    <source>
        <dbReference type="ARBA" id="ARBA00023125"/>
    </source>
</evidence>
<reference evidence="13 14" key="1">
    <citation type="submission" date="2019-08" db="EMBL/GenBank/DDBJ databases">
        <title>Deep-cultivation of Planctomycetes and their phenomic and genomic characterization uncovers novel biology.</title>
        <authorList>
            <person name="Wiegand S."/>
            <person name="Jogler M."/>
            <person name="Boedeker C."/>
            <person name="Pinto D."/>
            <person name="Vollmers J."/>
            <person name="Rivas-Marin E."/>
            <person name="Kohn T."/>
            <person name="Peeters S.H."/>
            <person name="Heuer A."/>
            <person name="Rast P."/>
            <person name="Oberbeckmann S."/>
            <person name="Bunk B."/>
            <person name="Jeske O."/>
            <person name="Meyerdierks A."/>
            <person name="Storesund J.E."/>
            <person name="Kallscheuer N."/>
            <person name="Luecker S."/>
            <person name="Lage O.M."/>
            <person name="Pohl T."/>
            <person name="Merkel B.J."/>
            <person name="Hornburger P."/>
            <person name="Mueller R.-W."/>
            <person name="Bruemmer F."/>
            <person name="Labrenz M."/>
            <person name="Spormann A.M."/>
            <person name="Op den Camp H."/>
            <person name="Overmann J."/>
            <person name="Amann R."/>
            <person name="Jetten M.S.M."/>
            <person name="Mascher T."/>
            <person name="Medema M.H."/>
            <person name="Devos D.P."/>
            <person name="Kaster A.-K."/>
            <person name="Ovreas L."/>
            <person name="Rohde M."/>
            <person name="Galperin M.Y."/>
            <person name="Jogler C."/>
        </authorList>
    </citation>
    <scope>NUCLEOTIDE SEQUENCE [LARGE SCALE GENOMIC DNA]</scope>
    <source>
        <strain evidence="13 14">Pr1d</strain>
    </source>
</reference>
<dbReference type="GO" id="GO:0051301">
    <property type="term" value="P:cell division"/>
    <property type="evidence" value="ECO:0007669"/>
    <property type="project" value="UniProtKB-KW"/>
</dbReference>
<dbReference type="GO" id="GO:0005737">
    <property type="term" value="C:cytoplasm"/>
    <property type="evidence" value="ECO:0007669"/>
    <property type="project" value="UniProtKB-SubCell"/>
</dbReference>
<dbReference type="InterPro" id="IPR023009">
    <property type="entry name" value="Tyrosine_recombinase_XerC/XerD"/>
</dbReference>
<evidence type="ECO:0000256" key="3">
    <source>
        <dbReference type="ARBA" id="ARBA00022490"/>
    </source>
</evidence>
<evidence type="ECO:0000313" key="13">
    <source>
        <dbReference type="EMBL" id="QEG33012.1"/>
    </source>
</evidence>
<keyword evidence="9 10" id="KW-0131">Cell cycle</keyword>
<feature type="active site" evidence="10">
    <location>
        <position position="309"/>
    </location>
</feature>
<evidence type="ECO:0000259" key="11">
    <source>
        <dbReference type="PROSITE" id="PS51898"/>
    </source>
</evidence>
<dbReference type="InterPro" id="IPR013762">
    <property type="entry name" value="Integrase-like_cat_sf"/>
</dbReference>
<feature type="active site" evidence="10">
    <location>
        <position position="286"/>
    </location>
</feature>
<dbReference type="KEGG" id="bgok:Pr1d_02730"/>
<protein>
    <recommendedName>
        <fullName evidence="10">Tyrosine recombinase XerC</fullName>
    </recommendedName>
</protein>
<evidence type="ECO:0000256" key="4">
    <source>
        <dbReference type="ARBA" id="ARBA00022618"/>
    </source>
</evidence>
<feature type="active site" description="O-(3'-phospho-DNA)-tyrosine intermediate" evidence="10">
    <location>
        <position position="318"/>
    </location>
</feature>
<dbReference type="InterPro" id="IPR050090">
    <property type="entry name" value="Tyrosine_recombinase_XerCD"/>
</dbReference>
<dbReference type="GO" id="GO:0003677">
    <property type="term" value="F:DNA binding"/>
    <property type="evidence" value="ECO:0007669"/>
    <property type="project" value="UniProtKB-UniRule"/>
</dbReference>
<dbReference type="PROSITE" id="PS51900">
    <property type="entry name" value="CB"/>
    <property type="match status" value="1"/>
</dbReference>
<keyword evidence="7 10" id="KW-0238">DNA-binding</keyword>
<sequence length="337" mass="38725">MVDDAELRASAGSYQCISLSNEKFDLKANRKKLRPRREAAERQAVRWQEDFADYIRTECHLAANTVEAYRRDLARFFQWLGSRRLQSMSVNELAGYPEWLGEQQLSPKSITRHVASLKVFFRFVQLEGALTDNQAELLGTQKLWQKVPQVLSVSQVEELLAAPRKADPWFLRDRAILELLYATGCRVSELATLKLPDMHLAERYCICHGKGDKQRIVPLGRRAIAAVEHYLENERPQLAERGKQVCDRVILSPRGAGLRRERIWELIKRYALRVGVPREISPHSLRHSFATHLLGGGADLRQVQEMLGHASIATTQIYTHVDHTRLKKVHQQFHPRA</sequence>
<dbReference type="CDD" id="cd00798">
    <property type="entry name" value="INT_XerDC_C"/>
    <property type="match status" value="1"/>
</dbReference>
<keyword evidence="5 10" id="KW-0159">Chromosome partition</keyword>
<keyword evidence="8 10" id="KW-0233">DNA recombination</keyword>
<comment type="similarity">
    <text evidence="2">Belongs to the 'phage' integrase family. XerD subfamily.</text>
</comment>
<dbReference type="NCBIfam" id="NF001399">
    <property type="entry name" value="PRK00283.1"/>
    <property type="match status" value="1"/>
</dbReference>
<gene>
    <name evidence="13" type="primary">xerD_1</name>
    <name evidence="10" type="synonym">xerC</name>
    <name evidence="13" type="ORF">Pr1d_02730</name>
</gene>